<feature type="compositionally biased region" description="Low complexity" evidence="1">
    <location>
        <begin position="61"/>
        <end position="70"/>
    </location>
</feature>
<accession>A0A165CZW5</accession>
<protein>
    <recommendedName>
        <fullName evidence="2">DNA mismatch repair protein Mlh1 C-terminal domain-containing protein</fullName>
    </recommendedName>
</protein>
<dbReference type="InParanoid" id="A0A165CZW5"/>
<reference evidence="3 4" key="1">
    <citation type="journal article" date="2016" name="Mol. Biol. Evol.">
        <title>Comparative Genomics of Early-Diverging Mushroom-Forming Fungi Provides Insights into the Origins of Lignocellulose Decay Capabilities.</title>
        <authorList>
            <person name="Nagy L.G."/>
            <person name="Riley R."/>
            <person name="Tritt A."/>
            <person name="Adam C."/>
            <person name="Daum C."/>
            <person name="Floudas D."/>
            <person name="Sun H."/>
            <person name="Yadav J.S."/>
            <person name="Pangilinan J."/>
            <person name="Larsson K.H."/>
            <person name="Matsuura K."/>
            <person name="Barry K."/>
            <person name="Labutti K."/>
            <person name="Kuo R."/>
            <person name="Ohm R.A."/>
            <person name="Bhattacharya S.S."/>
            <person name="Shirouzu T."/>
            <person name="Yoshinaga Y."/>
            <person name="Martin F.M."/>
            <person name="Grigoriev I.V."/>
            <person name="Hibbett D.S."/>
        </authorList>
    </citation>
    <scope>NUCLEOTIDE SEQUENCE [LARGE SCALE GENOMIC DNA]</scope>
    <source>
        <strain evidence="3 4">93-53</strain>
    </source>
</reference>
<evidence type="ECO:0000313" key="3">
    <source>
        <dbReference type="EMBL" id="KZT03851.1"/>
    </source>
</evidence>
<dbReference type="OrthoDB" id="3249532at2759"/>
<proteinExistence type="predicted"/>
<gene>
    <name evidence="3" type="ORF">LAESUDRAFT_761687</name>
</gene>
<sequence length="179" mass="19843">MPSKEACWGEPVARVDYQTLLTGDVAEVPHNKGKDNKRALDQEDRDDENEETHAEGSSTPLSSVQQQQKKLLSHEVRTSLQDRPLDSMFAVVSFSQQASGGSGPSGAETPPHQVTKARDNVDTELSEEEKAEDRSVQWQRQHVLFPALARYLVAPKSLLDGNVVQVASLPDLYRVFETC</sequence>
<dbReference type="AlphaFoldDB" id="A0A165CZW5"/>
<keyword evidence="4" id="KW-1185">Reference proteome</keyword>
<dbReference type="STRING" id="1314785.A0A165CZW5"/>
<dbReference type="InterPro" id="IPR032189">
    <property type="entry name" value="Mlh1_C"/>
</dbReference>
<dbReference type="GeneID" id="63829995"/>
<dbReference type="Proteomes" id="UP000076871">
    <property type="component" value="Unassembled WGS sequence"/>
</dbReference>
<name>A0A165CZW5_9APHY</name>
<dbReference type="Pfam" id="PF16413">
    <property type="entry name" value="Mlh1_C"/>
    <property type="match status" value="1"/>
</dbReference>
<evidence type="ECO:0000256" key="1">
    <source>
        <dbReference type="SAM" id="MobiDB-lite"/>
    </source>
</evidence>
<feature type="compositionally biased region" description="Basic and acidic residues" evidence="1">
    <location>
        <begin position="27"/>
        <end position="42"/>
    </location>
</feature>
<feature type="domain" description="DNA mismatch repair protein Mlh1 C-terminal" evidence="2">
    <location>
        <begin position="114"/>
        <end position="179"/>
    </location>
</feature>
<evidence type="ECO:0000313" key="4">
    <source>
        <dbReference type="Proteomes" id="UP000076871"/>
    </source>
</evidence>
<evidence type="ECO:0000259" key="2">
    <source>
        <dbReference type="Pfam" id="PF16413"/>
    </source>
</evidence>
<organism evidence="3 4">
    <name type="scientific">Laetiporus sulphureus 93-53</name>
    <dbReference type="NCBI Taxonomy" id="1314785"/>
    <lineage>
        <taxon>Eukaryota</taxon>
        <taxon>Fungi</taxon>
        <taxon>Dikarya</taxon>
        <taxon>Basidiomycota</taxon>
        <taxon>Agaricomycotina</taxon>
        <taxon>Agaricomycetes</taxon>
        <taxon>Polyporales</taxon>
        <taxon>Laetiporus</taxon>
    </lineage>
</organism>
<feature type="region of interest" description="Disordered" evidence="1">
    <location>
        <begin position="23"/>
        <end position="78"/>
    </location>
</feature>
<dbReference type="EMBL" id="KV427641">
    <property type="protein sequence ID" value="KZT03851.1"/>
    <property type="molecule type" value="Genomic_DNA"/>
</dbReference>
<feature type="region of interest" description="Disordered" evidence="1">
    <location>
        <begin position="93"/>
        <end position="135"/>
    </location>
</feature>
<dbReference type="RefSeq" id="XP_040761591.1">
    <property type="nucleotide sequence ID" value="XM_040912967.1"/>
</dbReference>